<name>A0A2G9RQ85_AQUCT</name>
<dbReference type="AlphaFoldDB" id="A0A2G9RQ85"/>
<evidence type="ECO:0000313" key="1">
    <source>
        <dbReference type="EMBL" id="PIO30027.1"/>
    </source>
</evidence>
<gene>
    <name evidence="1" type="ORF">AB205_0030800</name>
</gene>
<dbReference type="EMBL" id="KV933849">
    <property type="protein sequence ID" value="PIO30027.1"/>
    <property type="molecule type" value="Genomic_DNA"/>
</dbReference>
<dbReference type="Proteomes" id="UP000228934">
    <property type="component" value="Unassembled WGS sequence"/>
</dbReference>
<proteinExistence type="predicted"/>
<protein>
    <submittedName>
        <fullName evidence="1">Uncharacterized protein</fullName>
    </submittedName>
</protein>
<sequence length="35" mass="4465">MFWAESNNFWPKHINHVLHFIVNLYFSKMFFLDKY</sequence>
<reference evidence="2" key="1">
    <citation type="journal article" date="2017" name="Nat. Commun.">
        <title>The North American bullfrog draft genome provides insight into hormonal regulation of long noncoding RNA.</title>
        <authorList>
            <person name="Hammond S.A."/>
            <person name="Warren R.L."/>
            <person name="Vandervalk B.P."/>
            <person name="Kucuk E."/>
            <person name="Khan H."/>
            <person name="Gibb E.A."/>
            <person name="Pandoh P."/>
            <person name="Kirk H."/>
            <person name="Zhao Y."/>
            <person name="Jones M."/>
            <person name="Mungall A.J."/>
            <person name="Coope R."/>
            <person name="Pleasance S."/>
            <person name="Moore R.A."/>
            <person name="Holt R.A."/>
            <person name="Round J.M."/>
            <person name="Ohora S."/>
            <person name="Walle B.V."/>
            <person name="Veldhoen N."/>
            <person name="Helbing C.C."/>
            <person name="Birol I."/>
        </authorList>
    </citation>
    <scope>NUCLEOTIDE SEQUENCE [LARGE SCALE GENOMIC DNA]</scope>
</reference>
<evidence type="ECO:0000313" key="2">
    <source>
        <dbReference type="Proteomes" id="UP000228934"/>
    </source>
</evidence>
<keyword evidence="2" id="KW-1185">Reference proteome</keyword>
<accession>A0A2G9RQ85</accession>
<organism evidence="1 2">
    <name type="scientific">Aquarana catesbeiana</name>
    <name type="common">American bullfrog</name>
    <name type="synonym">Rana catesbeiana</name>
    <dbReference type="NCBI Taxonomy" id="8400"/>
    <lineage>
        <taxon>Eukaryota</taxon>
        <taxon>Metazoa</taxon>
        <taxon>Chordata</taxon>
        <taxon>Craniata</taxon>
        <taxon>Vertebrata</taxon>
        <taxon>Euteleostomi</taxon>
        <taxon>Amphibia</taxon>
        <taxon>Batrachia</taxon>
        <taxon>Anura</taxon>
        <taxon>Neobatrachia</taxon>
        <taxon>Ranoidea</taxon>
        <taxon>Ranidae</taxon>
        <taxon>Aquarana</taxon>
    </lineage>
</organism>